<accession>A0A8D5FV13</accession>
<protein>
    <recommendedName>
        <fullName evidence="3">Rubrerythrin</fullName>
    </recommendedName>
</protein>
<keyword evidence="2" id="KW-1185">Reference proteome</keyword>
<proteinExistence type="predicted"/>
<organism evidence="1 2">
    <name type="scientific">Desulfomarina profundi</name>
    <dbReference type="NCBI Taxonomy" id="2772557"/>
    <lineage>
        <taxon>Bacteria</taxon>
        <taxon>Pseudomonadati</taxon>
        <taxon>Thermodesulfobacteriota</taxon>
        <taxon>Desulfobulbia</taxon>
        <taxon>Desulfobulbales</taxon>
        <taxon>Desulfobulbaceae</taxon>
        <taxon>Desulfomarina</taxon>
    </lineage>
</organism>
<evidence type="ECO:0000313" key="2">
    <source>
        <dbReference type="Proteomes" id="UP000826725"/>
    </source>
</evidence>
<gene>
    <name evidence="1" type="ORF">DGMP_25640</name>
</gene>
<evidence type="ECO:0008006" key="3">
    <source>
        <dbReference type="Google" id="ProtNLM"/>
    </source>
</evidence>
<dbReference type="RefSeq" id="WP_228854286.1">
    <property type="nucleotide sequence ID" value="NZ_AP024086.1"/>
</dbReference>
<dbReference type="EMBL" id="AP024086">
    <property type="protein sequence ID" value="BCL61871.1"/>
    <property type="molecule type" value="Genomic_DNA"/>
</dbReference>
<evidence type="ECO:0000313" key="1">
    <source>
        <dbReference type="EMBL" id="BCL61871.1"/>
    </source>
</evidence>
<sequence>MDSREIFLEAIHYEKKVRDLYFSAVEKVDDKRGKALFQTLGDDEQSHIDFLEYSLEVLQSEGVIDVTKLNTPIPAREKIEEQIQTMSAEIPEKMLGDVKRLLDAALKLEIETSNYYKKASENAEGRIKEVLEKFLEIENRHIDIVQIELDHAQKSGHWFNFMEISMEVE</sequence>
<dbReference type="KEGG" id="dbk:DGMP_25640"/>
<name>A0A8D5FV13_9BACT</name>
<reference evidence="1" key="1">
    <citation type="submission" date="2020-09" db="EMBL/GenBank/DDBJ databases">
        <title>Desulfogranum mesoprofundum gen. nov., sp. nov., a novel mesophilic, sulfate-reducing chemolithoautotroph isolated from a deep-sea hydrothermal vent chimney in the Suiyo Seamount.</title>
        <authorList>
            <person name="Hashimoto Y."/>
            <person name="Nakagawa S."/>
        </authorList>
    </citation>
    <scope>NUCLEOTIDE SEQUENCE</scope>
    <source>
        <strain evidence="1">KT2</strain>
    </source>
</reference>
<dbReference type="Proteomes" id="UP000826725">
    <property type="component" value="Chromosome"/>
</dbReference>
<dbReference type="AlphaFoldDB" id="A0A8D5FV13"/>